<evidence type="ECO:0000313" key="3">
    <source>
        <dbReference type="Proteomes" id="UP000050509"/>
    </source>
</evidence>
<accession>A0A0P9DIG8</accession>
<organism evidence="2 3">
    <name type="scientific">Kouleothrix aurantiaca</name>
    <dbReference type="NCBI Taxonomy" id="186479"/>
    <lineage>
        <taxon>Bacteria</taxon>
        <taxon>Bacillati</taxon>
        <taxon>Chloroflexota</taxon>
        <taxon>Chloroflexia</taxon>
        <taxon>Chloroflexales</taxon>
        <taxon>Roseiflexineae</taxon>
        <taxon>Roseiflexaceae</taxon>
        <taxon>Kouleothrix</taxon>
    </lineage>
</organism>
<protein>
    <submittedName>
        <fullName evidence="2">Uncharacterized protein</fullName>
    </submittedName>
</protein>
<evidence type="ECO:0000256" key="1">
    <source>
        <dbReference type="SAM" id="Coils"/>
    </source>
</evidence>
<sequence length="295" mass="32688">YYLLPRHGSAPEELTYRPFVVGAADVTYASAKYNVQQTSRVLRISPIADSAVPVEWARSTPLEQDANDLDRQPENGIAFAGLPAAASKPKQYDDWSSMFSRWLRTEQPLTLMRSPTLKVTSAPGQSERDFRIRLQEQAREQRDDAVDALRKRYATRIATLEDRLRRAEQEVARQEQQASAQKLSSVVAIGESLLGSFFGRKRSTISTAVRGFGRVQNESGDVSRAQEQAGTVRAQLAELQTELQREIDALAGSFDAQTEALETVSIAPKSSDIVVHLVGLAWVPFRAGEPGAWID</sequence>
<name>A0A0P9DIG8_9CHLR</name>
<gene>
    <name evidence="2" type="ORF">SE17_31270</name>
</gene>
<keyword evidence="3" id="KW-1185">Reference proteome</keyword>
<feature type="non-terminal residue" evidence="2">
    <location>
        <position position="1"/>
    </location>
</feature>
<dbReference type="AlphaFoldDB" id="A0A0P9DIG8"/>
<dbReference type="EMBL" id="LJCR01001821">
    <property type="protein sequence ID" value="KPV49675.1"/>
    <property type="molecule type" value="Genomic_DNA"/>
</dbReference>
<keyword evidence="1" id="KW-0175">Coiled coil</keyword>
<reference evidence="2 3" key="1">
    <citation type="submission" date="2015-09" db="EMBL/GenBank/DDBJ databases">
        <title>Draft genome sequence of Kouleothrix aurantiaca JCM 19913.</title>
        <authorList>
            <person name="Hemp J."/>
        </authorList>
    </citation>
    <scope>NUCLEOTIDE SEQUENCE [LARGE SCALE GENOMIC DNA]</scope>
    <source>
        <strain evidence="2 3">COM-B</strain>
    </source>
</reference>
<proteinExistence type="predicted"/>
<evidence type="ECO:0000313" key="2">
    <source>
        <dbReference type="EMBL" id="KPV49675.1"/>
    </source>
</evidence>
<feature type="coiled-coil region" evidence="1">
    <location>
        <begin position="150"/>
        <end position="184"/>
    </location>
</feature>
<comment type="caution">
    <text evidence="2">The sequence shown here is derived from an EMBL/GenBank/DDBJ whole genome shotgun (WGS) entry which is preliminary data.</text>
</comment>
<dbReference type="Proteomes" id="UP000050509">
    <property type="component" value="Unassembled WGS sequence"/>
</dbReference>